<feature type="region of interest" description="Disordered" evidence="1">
    <location>
        <begin position="159"/>
        <end position="187"/>
    </location>
</feature>
<evidence type="ECO:0008006" key="6">
    <source>
        <dbReference type="Google" id="ProtNLM"/>
    </source>
</evidence>
<dbReference type="EMBL" id="JADIKK010000007">
    <property type="protein sequence ID" value="MFK2875797.1"/>
    <property type="molecule type" value="Genomic_DNA"/>
</dbReference>
<evidence type="ECO:0000313" key="3">
    <source>
        <dbReference type="EMBL" id="MFK2876251.1"/>
    </source>
</evidence>
<evidence type="ECO:0000256" key="1">
    <source>
        <dbReference type="SAM" id="MobiDB-lite"/>
    </source>
</evidence>
<dbReference type="Proteomes" id="UP001620339">
    <property type="component" value="Unassembled WGS sequence"/>
</dbReference>
<organism evidence="3 5">
    <name type="scientific">Rhodanobacter hydrolyticus</name>
    <dbReference type="NCBI Taxonomy" id="2250595"/>
    <lineage>
        <taxon>Bacteria</taxon>
        <taxon>Pseudomonadati</taxon>
        <taxon>Pseudomonadota</taxon>
        <taxon>Gammaproteobacteria</taxon>
        <taxon>Lysobacterales</taxon>
        <taxon>Rhodanobacteraceae</taxon>
        <taxon>Rhodanobacter</taxon>
    </lineage>
</organism>
<dbReference type="RefSeq" id="WP_404611881.1">
    <property type="nucleotide sequence ID" value="NZ_JADIKK010000007.1"/>
</dbReference>
<dbReference type="Gene3D" id="3.90.226.10">
    <property type="entry name" value="2-enoyl-CoA Hydratase, Chain A, domain 1"/>
    <property type="match status" value="1"/>
</dbReference>
<dbReference type="EMBL" id="JADIKK010000008">
    <property type="protein sequence ID" value="MFK2879816.1"/>
    <property type="molecule type" value="Genomic_DNA"/>
</dbReference>
<evidence type="ECO:0000313" key="4">
    <source>
        <dbReference type="EMBL" id="MFK2879816.1"/>
    </source>
</evidence>
<gene>
    <name evidence="2" type="ORF">ISP25_01760</name>
    <name evidence="3" type="ORF">ISP25_04120</name>
    <name evidence="4" type="ORF">ISP25_22380</name>
</gene>
<evidence type="ECO:0000313" key="5">
    <source>
        <dbReference type="Proteomes" id="UP001620339"/>
    </source>
</evidence>
<sequence>MPFLVAAEATLRANPPCAVILDLRGDGDGGGEYIDTWHFAHALSDLLAPGGRIFVLTNAQAFSAAITAAAFVKDAGGDRVTIIGESVGYRLSFFSEGNKASLPNPKVCAYPQTARHDCQRSCDNWHECSWPNRFYPVTVKSLQLDIVVPLRYEDWNTPRHSPRDWAPASHAPGPKNMGSRPEPLREA</sequence>
<comment type="caution">
    <text evidence="3">The sequence shown here is derived from an EMBL/GenBank/DDBJ whole genome shotgun (WGS) entry which is preliminary data.</text>
</comment>
<reference evidence="3 5" key="1">
    <citation type="submission" date="2020-10" db="EMBL/GenBank/DDBJ databases">
        <title>Phylogeny of dyella-like bacteria.</title>
        <authorList>
            <person name="Fu J."/>
        </authorList>
    </citation>
    <scope>NUCLEOTIDE SEQUENCE [LARGE SCALE GENOMIC DNA]</scope>
    <source>
        <strain evidence="3 5">KACC 19113</strain>
    </source>
</reference>
<accession>A0ABW8J1S6</accession>
<keyword evidence="5" id="KW-1185">Reference proteome</keyword>
<name>A0ABW8J1S6_9GAMM</name>
<protein>
    <recommendedName>
        <fullName evidence="6">Tail specific protease domain-containing protein</fullName>
    </recommendedName>
</protein>
<dbReference type="InterPro" id="IPR029045">
    <property type="entry name" value="ClpP/crotonase-like_dom_sf"/>
</dbReference>
<proteinExistence type="predicted"/>
<dbReference type="EMBL" id="JADIKK010000008">
    <property type="protein sequence ID" value="MFK2876251.1"/>
    <property type="molecule type" value="Genomic_DNA"/>
</dbReference>
<dbReference type="SUPFAM" id="SSF52096">
    <property type="entry name" value="ClpP/crotonase"/>
    <property type="match status" value="1"/>
</dbReference>
<evidence type="ECO:0000313" key="2">
    <source>
        <dbReference type="EMBL" id="MFK2875797.1"/>
    </source>
</evidence>